<reference evidence="1" key="1">
    <citation type="submission" date="2022-03" db="EMBL/GenBank/DDBJ databases">
        <authorList>
            <person name="Lindestad O."/>
        </authorList>
    </citation>
    <scope>NUCLEOTIDE SEQUENCE</scope>
</reference>
<keyword evidence="2" id="KW-1185">Reference proteome</keyword>
<gene>
    <name evidence="1" type="primary">jg9854</name>
    <name evidence="1" type="ORF">PAEG_LOCUS3772</name>
</gene>
<accession>A0A8S4QR96</accession>
<dbReference type="AlphaFoldDB" id="A0A8S4QR96"/>
<dbReference type="Proteomes" id="UP000838756">
    <property type="component" value="Unassembled WGS sequence"/>
</dbReference>
<name>A0A8S4QR96_9NEOP</name>
<sequence length="114" mass="12427">MCLISNRFGSRGIGIGINTIDFPWHVYHPIRSSYPGPPGAVGTGSSSGNVPERRELFREALHSSTSFVTRPPLGAGHSVPNFLDYRFLCWHPLLFLCSFCSGCSRAAAGMREAN</sequence>
<comment type="caution">
    <text evidence="1">The sequence shown here is derived from an EMBL/GenBank/DDBJ whole genome shotgun (WGS) entry which is preliminary data.</text>
</comment>
<proteinExistence type="predicted"/>
<evidence type="ECO:0000313" key="1">
    <source>
        <dbReference type="EMBL" id="CAH2215686.1"/>
    </source>
</evidence>
<organism evidence="1 2">
    <name type="scientific">Pararge aegeria aegeria</name>
    <dbReference type="NCBI Taxonomy" id="348720"/>
    <lineage>
        <taxon>Eukaryota</taxon>
        <taxon>Metazoa</taxon>
        <taxon>Ecdysozoa</taxon>
        <taxon>Arthropoda</taxon>
        <taxon>Hexapoda</taxon>
        <taxon>Insecta</taxon>
        <taxon>Pterygota</taxon>
        <taxon>Neoptera</taxon>
        <taxon>Endopterygota</taxon>
        <taxon>Lepidoptera</taxon>
        <taxon>Glossata</taxon>
        <taxon>Ditrysia</taxon>
        <taxon>Papilionoidea</taxon>
        <taxon>Nymphalidae</taxon>
        <taxon>Satyrinae</taxon>
        <taxon>Satyrini</taxon>
        <taxon>Parargina</taxon>
        <taxon>Pararge</taxon>
    </lineage>
</organism>
<protein>
    <submittedName>
        <fullName evidence="1">Jg9854 protein</fullName>
    </submittedName>
</protein>
<dbReference type="EMBL" id="CAKXAJ010012356">
    <property type="protein sequence ID" value="CAH2215686.1"/>
    <property type="molecule type" value="Genomic_DNA"/>
</dbReference>
<evidence type="ECO:0000313" key="2">
    <source>
        <dbReference type="Proteomes" id="UP000838756"/>
    </source>
</evidence>